<dbReference type="RefSeq" id="WP_136934833.1">
    <property type="nucleotide sequence ID" value="NZ_SSMQ01000073.1"/>
</dbReference>
<protein>
    <recommendedName>
        <fullName evidence="4">PAAR domain-containing protein</fullName>
    </recommendedName>
</protein>
<dbReference type="OrthoDB" id="9807902at2"/>
<evidence type="ECO:0000313" key="3">
    <source>
        <dbReference type="Proteomes" id="UP000309215"/>
    </source>
</evidence>
<evidence type="ECO:0000313" key="2">
    <source>
        <dbReference type="EMBL" id="TKC98169.1"/>
    </source>
</evidence>
<evidence type="ECO:0008006" key="4">
    <source>
        <dbReference type="Google" id="ProtNLM"/>
    </source>
</evidence>
<proteinExistence type="predicted"/>
<sequence length="132" mass="13294">MSGQPAAKLGDKIIGIDTHIVVVPSPGGPVLTPMPMPFQGELSGGLSSDVLMENKPAATQGSTAQNAPAHVPLGGTFQKPPSNQARVQKGSRSVWINNKPAAHLGDPALTCNDPADAPNGSVIASGTVLVGD</sequence>
<evidence type="ECO:0000256" key="1">
    <source>
        <dbReference type="SAM" id="MobiDB-lite"/>
    </source>
</evidence>
<dbReference type="Proteomes" id="UP000309215">
    <property type="component" value="Unassembled WGS sequence"/>
</dbReference>
<accession>A0A4U1IUW7</accession>
<gene>
    <name evidence="2" type="ORF">E8A74_42330</name>
</gene>
<keyword evidence="3" id="KW-1185">Reference proteome</keyword>
<comment type="caution">
    <text evidence="2">The sequence shown here is derived from an EMBL/GenBank/DDBJ whole genome shotgun (WGS) entry which is preliminary data.</text>
</comment>
<feature type="region of interest" description="Disordered" evidence="1">
    <location>
        <begin position="57"/>
        <end position="85"/>
    </location>
</feature>
<reference evidence="2 3" key="1">
    <citation type="submission" date="2019-04" db="EMBL/GenBank/DDBJ databases">
        <authorList>
            <person name="Li Y."/>
            <person name="Wang J."/>
        </authorList>
    </citation>
    <scope>NUCLEOTIDE SEQUENCE [LARGE SCALE GENOMIC DNA]</scope>
    <source>
        <strain evidence="2 3">DSM 14668</strain>
    </source>
</reference>
<dbReference type="Gene3D" id="2.60.200.60">
    <property type="match status" value="1"/>
</dbReference>
<name>A0A4U1IUW7_9BACT</name>
<feature type="compositionally biased region" description="Polar residues" evidence="1">
    <location>
        <begin position="57"/>
        <end position="66"/>
    </location>
</feature>
<dbReference type="AlphaFoldDB" id="A0A4U1IUW7"/>
<organism evidence="2 3">
    <name type="scientific">Polyangium fumosum</name>
    <dbReference type="NCBI Taxonomy" id="889272"/>
    <lineage>
        <taxon>Bacteria</taxon>
        <taxon>Pseudomonadati</taxon>
        <taxon>Myxococcota</taxon>
        <taxon>Polyangia</taxon>
        <taxon>Polyangiales</taxon>
        <taxon>Polyangiaceae</taxon>
        <taxon>Polyangium</taxon>
    </lineage>
</organism>
<dbReference type="EMBL" id="SSMQ01000073">
    <property type="protein sequence ID" value="TKC98169.1"/>
    <property type="molecule type" value="Genomic_DNA"/>
</dbReference>
<dbReference type="CDD" id="cd14740">
    <property type="entry name" value="PAAR_4"/>
    <property type="match status" value="1"/>
</dbReference>